<evidence type="ECO:0000313" key="2">
    <source>
        <dbReference type="Proteomes" id="UP000276215"/>
    </source>
</evidence>
<organism evidence="1 2">
    <name type="scientific">Choiromyces venosus 120613-1</name>
    <dbReference type="NCBI Taxonomy" id="1336337"/>
    <lineage>
        <taxon>Eukaryota</taxon>
        <taxon>Fungi</taxon>
        <taxon>Dikarya</taxon>
        <taxon>Ascomycota</taxon>
        <taxon>Pezizomycotina</taxon>
        <taxon>Pezizomycetes</taxon>
        <taxon>Pezizales</taxon>
        <taxon>Tuberaceae</taxon>
        <taxon>Choiromyces</taxon>
    </lineage>
</organism>
<gene>
    <name evidence="1" type="ORF">L873DRAFT_465621</name>
</gene>
<evidence type="ECO:0000313" key="1">
    <source>
        <dbReference type="EMBL" id="RPB02466.1"/>
    </source>
</evidence>
<reference evidence="1 2" key="1">
    <citation type="journal article" date="2018" name="Nat. Ecol. Evol.">
        <title>Pezizomycetes genomes reveal the molecular basis of ectomycorrhizal truffle lifestyle.</title>
        <authorList>
            <person name="Murat C."/>
            <person name="Payen T."/>
            <person name="Noel B."/>
            <person name="Kuo A."/>
            <person name="Morin E."/>
            <person name="Chen J."/>
            <person name="Kohler A."/>
            <person name="Krizsan K."/>
            <person name="Balestrini R."/>
            <person name="Da Silva C."/>
            <person name="Montanini B."/>
            <person name="Hainaut M."/>
            <person name="Levati E."/>
            <person name="Barry K.W."/>
            <person name="Belfiori B."/>
            <person name="Cichocki N."/>
            <person name="Clum A."/>
            <person name="Dockter R.B."/>
            <person name="Fauchery L."/>
            <person name="Guy J."/>
            <person name="Iotti M."/>
            <person name="Le Tacon F."/>
            <person name="Lindquist E.A."/>
            <person name="Lipzen A."/>
            <person name="Malagnac F."/>
            <person name="Mello A."/>
            <person name="Molinier V."/>
            <person name="Miyauchi S."/>
            <person name="Poulain J."/>
            <person name="Riccioni C."/>
            <person name="Rubini A."/>
            <person name="Sitrit Y."/>
            <person name="Splivallo R."/>
            <person name="Traeger S."/>
            <person name="Wang M."/>
            <person name="Zifcakova L."/>
            <person name="Wipf D."/>
            <person name="Zambonelli A."/>
            <person name="Paolocci F."/>
            <person name="Nowrousian M."/>
            <person name="Ottonello S."/>
            <person name="Baldrian P."/>
            <person name="Spatafora J.W."/>
            <person name="Henrissat B."/>
            <person name="Nagy L.G."/>
            <person name="Aury J.M."/>
            <person name="Wincker P."/>
            <person name="Grigoriev I.V."/>
            <person name="Bonfante P."/>
            <person name="Martin F.M."/>
        </authorList>
    </citation>
    <scope>NUCLEOTIDE SEQUENCE [LARGE SCALE GENOMIC DNA]</scope>
    <source>
        <strain evidence="1 2">120613-1</strain>
    </source>
</reference>
<proteinExistence type="predicted"/>
<protein>
    <submittedName>
        <fullName evidence="1">Uncharacterized protein</fullName>
    </submittedName>
</protein>
<dbReference type="AlphaFoldDB" id="A0A3N4JVS1"/>
<dbReference type="EMBL" id="ML120368">
    <property type="protein sequence ID" value="RPB02466.1"/>
    <property type="molecule type" value="Genomic_DNA"/>
</dbReference>
<keyword evidence="2" id="KW-1185">Reference proteome</keyword>
<sequence>MPFGDPTHDPSCGVIGWCPTRSMIGLCQASRAMKANGNERKRTLVSLQILYRTVLTLQIRPDTRRQ</sequence>
<accession>A0A3N4JVS1</accession>
<dbReference type="Proteomes" id="UP000276215">
    <property type="component" value="Unassembled WGS sequence"/>
</dbReference>
<name>A0A3N4JVS1_9PEZI</name>